<evidence type="ECO:0000256" key="1">
    <source>
        <dbReference type="SAM" id="MobiDB-lite"/>
    </source>
</evidence>
<proteinExistence type="predicted"/>
<sequence>MDLQKAQKLLNAAFRDRDRQLAVAKSGEEYYHNRSKIKQTGAAAIDEINRFLCDLGKNPLKSADNRIPTNYHKVFVDQKIGYLFTYPPQLDIGSPQANDQLAQTLGSDFGRVLKKLGLDASNWGRAWLHYYIDEQQQLQYHWVSPEQILPVYDVNNIKLPLKYLIRTYAMTDDAGETYERYEIWDDKECSYFLRKTSELLKDVKPEQHPEQSGFTGPKVLPNRFGKIPFIEFRNNADATSDLEMYQDLIDVYDKVFSGFANDIDDIQEIIYVIKNYQGAREQTVYDKEGNPKHVPLDPLQMLKASKWIGVDENGGLEVVHGDIPHEARSKFIELLKVQLYIAAMAVDPNPDKIGNASGAYLDYLYQLLELKAGMMETEFRPQIDELIRVITRYTGLGEPSKIEQTWTRNKPKNYLEIVQMIAQTPSSVMSDETKTKEHPLVDNWQGERERIKSEEKDRKEEMMKLPQFGGDPEDPVDE</sequence>
<accession>A0A412G6L6</accession>
<feature type="region of interest" description="Disordered" evidence="1">
    <location>
        <begin position="426"/>
        <end position="478"/>
    </location>
</feature>
<dbReference type="GeneID" id="83013975"/>
<dbReference type="NCBIfam" id="TIGR01538">
    <property type="entry name" value="portal_SPP1"/>
    <property type="match status" value="1"/>
</dbReference>
<dbReference type="Pfam" id="PF05133">
    <property type="entry name" value="SPP1_portal"/>
    <property type="match status" value="1"/>
</dbReference>
<dbReference type="AlphaFoldDB" id="A0A412G6L6"/>
<dbReference type="InterPro" id="IPR006428">
    <property type="entry name" value="Portal_SPP1-type"/>
</dbReference>
<evidence type="ECO:0000313" key="2">
    <source>
        <dbReference type="EMBL" id="RGR76889.1"/>
    </source>
</evidence>
<dbReference type="InterPro" id="IPR021145">
    <property type="entry name" value="Portal_protein_SPP1_Gp6-like"/>
</dbReference>
<dbReference type="EMBL" id="QRUP01000001">
    <property type="protein sequence ID" value="RGR76889.1"/>
    <property type="molecule type" value="Genomic_DNA"/>
</dbReference>
<name>A0A412G6L6_9FIRM</name>
<gene>
    <name evidence="2" type="ORF">DWY25_00935</name>
</gene>
<protein>
    <submittedName>
        <fullName evidence="2">Phage portal protein</fullName>
    </submittedName>
</protein>
<comment type="caution">
    <text evidence="2">The sequence shown here is derived from an EMBL/GenBank/DDBJ whole genome shotgun (WGS) entry which is preliminary data.</text>
</comment>
<dbReference type="Proteomes" id="UP000284178">
    <property type="component" value="Unassembled WGS sequence"/>
</dbReference>
<organism evidence="2 3">
    <name type="scientific">Holdemania filiformis</name>
    <dbReference type="NCBI Taxonomy" id="61171"/>
    <lineage>
        <taxon>Bacteria</taxon>
        <taxon>Bacillati</taxon>
        <taxon>Bacillota</taxon>
        <taxon>Erysipelotrichia</taxon>
        <taxon>Erysipelotrichales</taxon>
        <taxon>Erysipelotrichaceae</taxon>
        <taxon>Holdemania</taxon>
    </lineage>
</organism>
<dbReference type="RefSeq" id="WP_117892540.1">
    <property type="nucleotide sequence ID" value="NZ_CABJCV010000001.1"/>
</dbReference>
<evidence type="ECO:0000313" key="3">
    <source>
        <dbReference type="Proteomes" id="UP000284178"/>
    </source>
</evidence>
<keyword evidence="3" id="KW-1185">Reference proteome</keyword>
<reference evidence="2 3" key="1">
    <citation type="submission" date="2018-08" db="EMBL/GenBank/DDBJ databases">
        <title>A genome reference for cultivated species of the human gut microbiota.</title>
        <authorList>
            <person name="Zou Y."/>
            <person name="Xue W."/>
            <person name="Luo G."/>
        </authorList>
    </citation>
    <scope>NUCLEOTIDE SEQUENCE [LARGE SCALE GENOMIC DNA]</scope>
    <source>
        <strain evidence="2 3">AF24-29</strain>
    </source>
</reference>
<feature type="compositionally biased region" description="Basic and acidic residues" evidence="1">
    <location>
        <begin position="431"/>
        <end position="463"/>
    </location>
</feature>